<sequence length="104" mass="11981">MGQVKYTYRFDFAKGGPSIYISHLDLLRLLGRAARRAELPVVLTEGFHPRMKIKLFRAVKLGVEADCETGEIVLKERRNENDIRKSWQKELPAGIVIQRLTFIP</sequence>
<organism evidence="2 3">
    <name type="scientific">Velamenicoccus archaeovorus</name>
    <dbReference type="NCBI Taxonomy" id="1930593"/>
    <lineage>
        <taxon>Bacteria</taxon>
        <taxon>Pseudomonadati</taxon>
        <taxon>Candidatus Omnitrophota</taxon>
        <taxon>Candidatus Velamenicoccus</taxon>
    </lineage>
</organism>
<gene>
    <name evidence="2" type="ORF">BU251_05570</name>
</gene>
<feature type="domain" description="DUF2344" evidence="1">
    <location>
        <begin position="8"/>
        <end position="100"/>
    </location>
</feature>
<dbReference type="InterPro" id="IPR018768">
    <property type="entry name" value="DUF2344"/>
</dbReference>
<dbReference type="Proteomes" id="UP000287243">
    <property type="component" value="Chromosome"/>
</dbReference>
<dbReference type="KEGG" id="vai:BU251_05570"/>
<proteinExistence type="predicted"/>
<dbReference type="RefSeq" id="WP_128699987.1">
    <property type="nucleotide sequence ID" value="NZ_CP019384.1"/>
</dbReference>
<dbReference type="EMBL" id="CP019384">
    <property type="protein sequence ID" value="QAT17232.1"/>
    <property type="molecule type" value="Genomic_DNA"/>
</dbReference>
<evidence type="ECO:0000259" key="1">
    <source>
        <dbReference type="Pfam" id="PF10105"/>
    </source>
</evidence>
<dbReference type="AlphaFoldDB" id="A0A410P537"/>
<evidence type="ECO:0000313" key="2">
    <source>
        <dbReference type="EMBL" id="QAT17232.1"/>
    </source>
</evidence>
<dbReference type="NCBIfam" id="TIGR03936">
    <property type="entry name" value="sam_1_link_chp"/>
    <property type="match status" value="1"/>
</dbReference>
<protein>
    <recommendedName>
        <fullName evidence="1">DUF2344 domain-containing protein</fullName>
    </recommendedName>
</protein>
<reference evidence="2 3" key="1">
    <citation type="submission" date="2017-01" db="EMBL/GenBank/DDBJ databases">
        <title>First insights into the biology of 'candidatus Vampirococcus archaeovorus'.</title>
        <authorList>
            <person name="Kizina J."/>
            <person name="Jordan S."/>
            <person name="Stueber K."/>
            <person name="Reinhardt R."/>
            <person name="Harder J."/>
        </authorList>
    </citation>
    <scope>NUCLEOTIDE SEQUENCE [LARGE SCALE GENOMIC DNA]</scope>
    <source>
        <strain evidence="2 3">LiM</strain>
    </source>
</reference>
<name>A0A410P537_VELA1</name>
<dbReference type="Pfam" id="PF10105">
    <property type="entry name" value="DUF2344"/>
    <property type="match status" value="1"/>
</dbReference>
<accession>A0A410P537</accession>
<dbReference type="OrthoDB" id="9780488at2"/>
<keyword evidence="3" id="KW-1185">Reference proteome</keyword>
<evidence type="ECO:0000313" key="3">
    <source>
        <dbReference type="Proteomes" id="UP000287243"/>
    </source>
</evidence>